<evidence type="ECO:0000313" key="4">
    <source>
        <dbReference type="Proteomes" id="UP000663508"/>
    </source>
</evidence>
<feature type="compositionally biased region" description="Polar residues" evidence="1">
    <location>
        <begin position="41"/>
        <end position="51"/>
    </location>
</feature>
<keyword evidence="2" id="KW-1133">Transmembrane helix</keyword>
<dbReference type="AlphaFoldDB" id="A0A8H8WWK8"/>
<protein>
    <submittedName>
        <fullName evidence="3">Uncharacterized protein</fullName>
    </submittedName>
</protein>
<dbReference type="Proteomes" id="UP000663508">
    <property type="component" value="Chromosome"/>
</dbReference>
<reference evidence="3" key="1">
    <citation type="submission" date="2020-11" db="EMBL/GenBank/DDBJ databases">
        <title>Complete genome sequence of a novel pathogenic Methylobacterium strain isolated from rice in Vietnam.</title>
        <authorList>
            <person name="Lai K."/>
            <person name="Okazaki S."/>
            <person name="Higashi K."/>
            <person name="Mori H."/>
            <person name="Toyoda A."/>
            <person name="Kurokawa K."/>
        </authorList>
    </citation>
    <scope>NUCLEOTIDE SEQUENCE</scope>
    <source>
        <strain evidence="3">VL1</strain>
    </source>
</reference>
<keyword evidence="2" id="KW-0812">Transmembrane</keyword>
<dbReference type="EMBL" id="AP024145">
    <property type="protein sequence ID" value="BCM85573.1"/>
    <property type="molecule type" value="Genomic_DNA"/>
</dbReference>
<keyword evidence="2" id="KW-0472">Membrane</keyword>
<feature type="region of interest" description="Disordered" evidence="1">
    <location>
        <begin position="1"/>
        <end position="52"/>
    </location>
</feature>
<evidence type="ECO:0000313" key="3">
    <source>
        <dbReference type="EMBL" id="BCM85573.1"/>
    </source>
</evidence>
<accession>A0A8H8WWK8</accession>
<sequence length="95" mass="10174">MRRSTTPRPAGATGSASRQGPTALGEPREQSSERQVVASPARSNGGRNLSGNRLVVTPCEYHGAMEATMMKGGLLWLIGIPIPIILILFFLGYLH</sequence>
<evidence type="ECO:0000256" key="1">
    <source>
        <dbReference type="SAM" id="MobiDB-lite"/>
    </source>
</evidence>
<feature type="transmembrane region" description="Helical" evidence="2">
    <location>
        <begin position="74"/>
        <end position="94"/>
    </location>
</feature>
<name>A0A8H8WWK8_9HYPH</name>
<gene>
    <name evidence="3" type="ORF">mvi_40340</name>
</gene>
<proteinExistence type="predicted"/>
<dbReference type="KEGG" id="mind:mvi_40340"/>
<evidence type="ECO:0000256" key="2">
    <source>
        <dbReference type="SAM" id="Phobius"/>
    </source>
</evidence>
<organism evidence="3 4">
    <name type="scientific">Methylobacterium indicum</name>
    <dbReference type="NCBI Taxonomy" id="1775910"/>
    <lineage>
        <taxon>Bacteria</taxon>
        <taxon>Pseudomonadati</taxon>
        <taxon>Pseudomonadota</taxon>
        <taxon>Alphaproteobacteria</taxon>
        <taxon>Hyphomicrobiales</taxon>
        <taxon>Methylobacteriaceae</taxon>
        <taxon>Methylobacterium</taxon>
    </lineage>
</organism>